<organism evidence="1 2">
    <name type="scientific">Methanoculleus bourgensis</name>
    <dbReference type="NCBI Taxonomy" id="83986"/>
    <lineage>
        <taxon>Archaea</taxon>
        <taxon>Methanobacteriati</taxon>
        <taxon>Methanobacteriota</taxon>
        <taxon>Stenosarchaea group</taxon>
        <taxon>Methanomicrobia</taxon>
        <taxon>Methanomicrobiales</taxon>
        <taxon>Methanomicrobiaceae</taxon>
        <taxon>Methanoculleus</taxon>
    </lineage>
</organism>
<name>A0A0X3BL67_9EURY</name>
<dbReference type="EMBL" id="LT158599">
    <property type="protein sequence ID" value="CVK32284.1"/>
    <property type="molecule type" value="Genomic_DNA"/>
</dbReference>
<dbReference type="AlphaFoldDB" id="A0A0X3BL67"/>
<gene>
    <name evidence="1" type="ORF">MMAB1_1070</name>
</gene>
<reference evidence="1 2" key="1">
    <citation type="submission" date="2016-01" db="EMBL/GenBank/DDBJ databases">
        <authorList>
            <person name="Manzoor S."/>
        </authorList>
    </citation>
    <scope>NUCLEOTIDE SEQUENCE [LARGE SCALE GENOMIC DNA]</scope>
    <source>
        <strain evidence="1">Methanoculleus sp MAB1</strain>
    </source>
</reference>
<proteinExistence type="predicted"/>
<accession>A0A0X3BL67</accession>
<sequence length="115" mass="13177">MVLSDHYLTFVKDQVELLAKAFAHTDVYVRYHPATEISRVFPDPHLKAFRKDSLIDRTALPKNVSIYPVPLLYLPLTISSKGLESDIIMPSKICFRGLKHFRTSFMRILSGRTAL</sequence>
<evidence type="ECO:0000313" key="2">
    <source>
        <dbReference type="Proteomes" id="UP000069850"/>
    </source>
</evidence>
<dbReference type="KEGG" id="mema:MMAB1_1070"/>
<dbReference type="Proteomes" id="UP000069850">
    <property type="component" value="Chromosome 1"/>
</dbReference>
<protein>
    <submittedName>
        <fullName evidence="1">Uncharacterized protein</fullName>
    </submittedName>
</protein>
<evidence type="ECO:0000313" key="1">
    <source>
        <dbReference type="EMBL" id="CVK32284.1"/>
    </source>
</evidence>